<comment type="caution">
    <text evidence="1">The sequence shown here is derived from an EMBL/GenBank/DDBJ whole genome shotgun (WGS) entry which is preliminary data.</text>
</comment>
<evidence type="ECO:0000313" key="2">
    <source>
        <dbReference type="Proteomes" id="UP001149140"/>
    </source>
</evidence>
<gene>
    <name evidence="1" type="ORF">OM076_28085</name>
</gene>
<organism evidence="1 2">
    <name type="scientific">Solirubrobacter ginsenosidimutans</name>
    <dbReference type="NCBI Taxonomy" id="490573"/>
    <lineage>
        <taxon>Bacteria</taxon>
        <taxon>Bacillati</taxon>
        <taxon>Actinomycetota</taxon>
        <taxon>Thermoleophilia</taxon>
        <taxon>Solirubrobacterales</taxon>
        <taxon>Solirubrobacteraceae</taxon>
        <taxon>Solirubrobacter</taxon>
    </lineage>
</organism>
<reference evidence="1" key="1">
    <citation type="submission" date="2022-10" db="EMBL/GenBank/DDBJ databases">
        <title>The WGS of Solirubrobacter ginsenosidimutans DSM 21036.</title>
        <authorList>
            <person name="Jiang Z."/>
        </authorList>
    </citation>
    <scope>NUCLEOTIDE SEQUENCE</scope>
    <source>
        <strain evidence="1">DSM 21036</strain>
    </source>
</reference>
<dbReference type="RefSeq" id="WP_270043416.1">
    <property type="nucleotide sequence ID" value="NZ_JAPDOD010000031.1"/>
</dbReference>
<dbReference type="Proteomes" id="UP001149140">
    <property type="component" value="Unassembled WGS sequence"/>
</dbReference>
<dbReference type="EMBL" id="JAPDOD010000031">
    <property type="protein sequence ID" value="MDA0164166.1"/>
    <property type="molecule type" value="Genomic_DNA"/>
</dbReference>
<sequence length="59" mass="5765">MRRGRAAGAGAIATLGSLYVASGLTATAIGIAAVCTCAAMAAAPLRRTAPLVRPAEAPR</sequence>
<dbReference type="AlphaFoldDB" id="A0A9X3MWG3"/>
<proteinExistence type="predicted"/>
<protein>
    <submittedName>
        <fullName evidence="1">Uncharacterized protein</fullName>
    </submittedName>
</protein>
<keyword evidence="2" id="KW-1185">Reference proteome</keyword>
<evidence type="ECO:0000313" key="1">
    <source>
        <dbReference type="EMBL" id="MDA0164166.1"/>
    </source>
</evidence>
<accession>A0A9X3MWG3</accession>
<name>A0A9X3MWG3_9ACTN</name>